<name>A0A2P2LUD4_RHIMU</name>
<proteinExistence type="predicted"/>
<organism evidence="1">
    <name type="scientific">Rhizophora mucronata</name>
    <name type="common">Asiatic mangrove</name>
    <dbReference type="NCBI Taxonomy" id="61149"/>
    <lineage>
        <taxon>Eukaryota</taxon>
        <taxon>Viridiplantae</taxon>
        <taxon>Streptophyta</taxon>
        <taxon>Embryophyta</taxon>
        <taxon>Tracheophyta</taxon>
        <taxon>Spermatophyta</taxon>
        <taxon>Magnoliopsida</taxon>
        <taxon>eudicotyledons</taxon>
        <taxon>Gunneridae</taxon>
        <taxon>Pentapetalae</taxon>
        <taxon>rosids</taxon>
        <taxon>fabids</taxon>
        <taxon>Malpighiales</taxon>
        <taxon>Rhizophoraceae</taxon>
        <taxon>Rhizophora</taxon>
    </lineage>
</organism>
<accession>A0A2P2LUD4</accession>
<dbReference type="EMBL" id="GGEC01041087">
    <property type="protein sequence ID" value="MBX21571.1"/>
    <property type="molecule type" value="Transcribed_RNA"/>
</dbReference>
<sequence length="35" mass="3976">MLCDIREKPLIRSSCDGVEFYHYPHTGSRGLLAPI</sequence>
<dbReference type="AlphaFoldDB" id="A0A2P2LUD4"/>
<protein>
    <submittedName>
        <fullName evidence="1">Uncharacterized protein MANES_11G082600</fullName>
    </submittedName>
</protein>
<evidence type="ECO:0000313" key="1">
    <source>
        <dbReference type="EMBL" id="MBX21571.1"/>
    </source>
</evidence>
<reference evidence="1" key="1">
    <citation type="submission" date="2018-02" db="EMBL/GenBank/DDBJ databases">
        <title>Rhizophora mucronata_Transcriptome.</title>
        <authorList>
            <person name="Meera S.P."/>
            <person name="Sreeshan A."/>
            <person name="Augustine A."/>
        </authorList>
    </citation>
    <scope>NUCLEOTIDE SEQUENCE</scope>
    <source>
        <tissue evidence="1">Leaf</tissue>
    </source>
</reference>